<evidence type="ECO:0000256" key="5">
    <source>
        <dbReference type="ARBA" id="ARBA00023136"/>
    </source>
</evidence>
<evidence type="ECO:0000256" key="4">
    <source>
        <dbReference type="ARBA" id="ARBA00022989"/>
    </source>
</evidence>
<feature type="transmembrane region" description="Helical" evidence="7">
    <location>
        <begin position="113"/>
        <end position="131"/>
    </location>
</feature>
<evidence type="ECO:0000256" key="1">
    <source>
        <dbReference type="ARBA" id="ARBA00004651"/>
    </source>
</evidence>
<feature type="transmembrane region" description="Helical" evidence="7">
    <location>
        <begin position="138"/>
        <end position="158"/>
    </location>
</feature>
<feature type="transmembrane region" description="Helical" evidence="7">
    <location>
        <begin position="440"/>
        <end position="460"/>
    </location>
</feature>
<name>A0ABY9TB45_BREBE</name>
<feature type="transmembrane region" description="Helical" evidence="7">
    <location>
        <begin position="38"/>
        <end position="57"/>
    </location>
</feature>
<accession>A0ABY9TB45</accession>
<feature type="transmembrane region" description="Helical" evidence="7">
    <location>
        <begin position="89"/>
        <end position="107"/>
    </location>
</feature>
<dbReference type="PANTHER" id="PTHR30509">
    <property type="entry name" value="P-HYDROXYBENZOIC ACID EFFLUX PUMP SUBUNIT-RELATED"/>
    <property type="match status" value="1"/>
</dbReference>
<keyword evidence="4 7" id="KW-1133">Transmembrane helix</keyword>
<keyword evidence="2" id="KW-1003">Cell membrane</keyword>
<evidence type="ECO:0000256" key="2">
    <source>
        <dbReference type="ARBA" id="ARBA00022475"/>
    </source>
</evidence>
<organism evidence="9 10">
    <name type="scientific">Brevibacillus brevis</name>
    <name type="common">Bacillus brevis</name>
    <dbReference type="NCBI Taxonomy" id="1393"/>
    <lineage>
        <taxon>Bacteria</taxon>
        <taxon>Bacillati</taxon>
        <taxon>Bacillota</taxon>
        <taxon>Bacilli</taxon>
        <taxon>Bacillales</taxon>
        <taxon>Paenibacillaceae</taxon>
        <taxon>Brevibacillus</taxon>
    </lineage>
</organism>
<evidence type="ECO:0000256" key="6">
    <source>
        <dbReference type="ARBA" id="ARBA00043993"/>
    </source>
</evidence>
<evidence type="ECO:0000313" key="10">
    <source>
        <dbReference type="Proteomes" id="UP001256827"/>
    </source>
</evidence>
<evidence type="ECO:0000259" key="8">
    <source>
        <dbReference type="Pfam" id="PF13515"/>
    </source>
</evidence>
<dbReference type="Proteomes" id="UP001256827">
    <property type="component" value="Chromosome"/>
</dbReference>
<protein>
    <submittedName>
        <fullName evidence="9">FUSC family protein</fullName>
    </submittedName>
</protein>
<feature type="transmembrane region" description="Helical" evidence="7">
    <location>
        <begin position="63"/>
        <end position="82"/>
    </location>
</feature>
<evidence type="ECO:0000313" key="9">
    <source>
        <dbReference type="EMBL" id="WNC17334.1"/>
    </source>
</evidence>
<dbReference type="EMBL" id="CP134050">
    <property type="protein sequence ID" value="WNC17334.1"/>
    <property type="molecule type" value="Genomic_DNA"/>
</dbReference>
<evidence type="ECO:0000256" key="7">
    <source>
        <dbReference type="SAM" id="Phobius"/>
    </source>
</evidence>
<feature type="transmembrane region" description="Helical" evidence="7">
    <location>
        <begin position="164"/>
        <end position="181"/>
    </location>
</feature>
<dbReference type="RefSeq" id="WP_310772935.1">
    <property type="nucleotide sequence ID" value="NZ_CP134050.1"/>
</dbReference>
<gene>
    <name evidence="9" type="ORF">RGB73_13800</name>
</gene>
<feature type="transmembrane region" description="Helical" evidence="7">
    <location>
        <begin position="378"/>
        <end position="397"/>
    </location>
</feature>
<comment type="similarity">
    <text evidence="6">Belongs to the YccS/YhfK family.</text>
</comment>
<sequence>MQKSMQKGQNAKSSEALIPSLVQTIEQAFQLKRNPLPWGKAIGAGICSGTPVLIGLALGNIKYGMLAGIGSFTYLYVSNIPYTQRAKRLFFVMLGLSLSVGLGTLVAPHPLASAFVVGMIGAVVSFIFGAFKIQGPSSIFFVMGFSLATGMPLDPAAAPVRAGLVLLGGALGWAIAMIGWLRNPHGPETTALRQVYRELAGFIDSVGTNRSHEKRQKLVSVLKSADETLSVGQVSWQRSGQYQRLLLLNDKANTIFLDILERLDGQAGKLPPHLGRTVRAIADSLDGKNGHPLPIDFQREPSAGGERLEADVREAAALVSEPITVMEREEHVARPSFRMVMGGAFDKNSIVFLNSIRFGLILAVAAIFAYSFELNRSYWVTLSCAAVMAGSTLIATFHRAIQRTIGTVVGIMVATIILSAQQQGWIIAVLIMALTALTELSIVLNYGLAAFFITPNALLLAESMAQQKSLSFFASARIVDVLMGCAIGLIGTLMIGRRQASSLLPHYIAKTIRSEQQYMLTLFSDRRDTVDVTQSIERRKLHTNLGNLKLVYATAVGEVPGNKTRLQFLWPAIFSIEHVAYLLDSCLKTGTCPVLSDAKLSQLLLAFETMAISAEQGVALEKKPIPEITGFSQLEKEIRVLQDALQVSCKDR</sequence>
<dbReference type="PANTHER" id="PTHR30509:SF9">
    <property type="entry name" value="MULTIDRUG RESISTANCE PROTEIN MDTO"/>
    <property type="match status" value="1"/>
</dbReference>
<feature type="transmembrane region" description="Helical" evidence="7">
    <location>
        <begin position="472"/>
        <end position="495"/>
    </location>
</feature>
<proteinExistence type="inferred from homology"/>
<evidence type="ECO:0000256" key="3">
    <source>
        <dbReference type="ARBA" id="ARBA00022692"/>
    </source>
</evidence>
<feature type="domain" description="Integral membrane bound transporter" evidence="8">
    <location>
        <begin position="364"/>
        <end position="490"/>
    </location>
</feature>
<keyword evidence="5 7" id="KW-0472">Membrane</keyword>
<feature type="transmembrane region" description="Helical" evidence="7">
    <location>
        <begin position="409"/>
        <end position="434"/>
    </location>
</feature>
<keyword evidence="3 7" id="KW-0812">Transmembrane</keyword>
<feature type="transmembrane region" description="Helical" evidence="7">
    <location>
        <begin position="351"/>
        <end position="372"/>
    </location>
</feature>
<comment type="subcellular location">
    <subcellularLocation>
        <location evidence="1">Cell membrane</location>
        <topology evidence="1">Multi-pass membrane protein</topology>
    </subcellularLocation>
</comment>
<keyword evidence="10" id="KW-1185">Reference proteome</keyword>
<dbReference type="Pfam" id="PF13515">
    <property type="entry name" value="FUSC_2"/>
    <property type="match status" value="1"/>
</dbReference>
<reference evidence="9 10" key="1">
    <citation type="submission" date="2023-09" db="EMBL/GenBank/DDBJ databases">
        <title>Complete Genome and Methylome dissection of Bacillus brevis NEB573 original source of BbsI restriction endonuclease.</title>
        <authorList>
            <person name="Fomenkov A."/>
            <person name="Roberts R.D."/>
        </authorList>
    </citation>
    <scope>NUCLEOTIDE SEQUENCE [LARGE SCALE GENOMIC DNA]</scope>
    <source>
        <strain evidence="9 10">NEB573</strain>
    </source>
</reference>
<dbReference type="InterPro" id="IPR049453">
    <property type="entry name" value="Memb_transporter_dom"/>
</dbReference>